<protein>
    <submittedName>
        <fullName evidence="1">Uncharacterized protein</fullName>
    </submittedName>
</protein>
<evidence type="ECO:0000313" key="2">
    <source>
        <dbReference type="Proteomes" id="UP000887116"/>
    </source>
</evidence>
<keyword evidence="2" id="KW-1185">Reference proteome</keyword>
<sequence>MFVSFTRPESDLSQALYAVCHSPVTFRSCMGRFLSSLPLLYANEESPSLNTQTAISVATSNTFSPDGLVLKFENQVLREFSGHNLFGHHF</sequence>
<evidence type="ECO:0000313" key="1">
    <source>
        <dbReference type="EMBL" id="GFQ69442.1"/>
    </source>
</evidence>
<accession>A0A8X6F3T5</accession>
<reference evidence="1" key="1">
    <citation type="submission" date="2020-07" db="EMBL/GenBank/DDBJ databases">
        <title>Multicomponent nature underlies the extraordinary mechanical properties of spider dragline silk.</title>
        <authorList>
            <person name="Kono N."/>
            <person name="Nakamura H."/>
            <person name="Mori M."/>
            <person name="Yoshida Y."/>
            <person name="Ohtoshi R."/>
            <person name="Malay A.D."/>
            <person name="Moran D.A.P."/>
            <person name="Tomita M."/>
            <person name="Numata K."/>
            <person name="Arakawa K."/>
        </authorList>
    </citation>
    <scope>NUCLEOTIDE SEQUENCE</scope>
</reference>
<name>A0A8X6F3T5_TRICU</name>
<organism evidence="1 2">
    <name type="scientific">Trichonephila clavata</name>
    <name type="common">Joro spider</name>
    <name type="synonym">Nephila clavata</name>
    <dbReference type="NCBI Taxonomy" id="2740835"/>
    <lineage>
        <taxon>Eukaryota</taxon>
        <taxon>Metazoa</taxon>
        <taxon>Ecdysozoa</taxon>
        <taxon>Arthropoda</taxon>
        <taxon>Chelicerata</taxon>
        <taxon>Arachnida</taxon>
        <taxon>Araneae</taxon>
        <taxon>Araneomorphae</taxon>
        <taxon>Entelegynae</taxon>
        <taxon>Araneoidea</taxon>
        <taxon>Nephilidae</taxon>
        <taxon>Trichonephila</taxon>
    </lineage>
</organism>
<dbReference type="Proteomes" id="UP000887116">
    <property type="component" value="Unassembled WGS sequence"/>
</dbReference>
<gene>
    <name evidence="1" type="ORF">TNCT_723641</name>
</gene>
<dbReference type="EMBL" id="BMAO01000823">
    <property type="protein sequence ID" value="GFQ69442.1"/>
    <property type="molecule type" value="Genomic_DNA"/>
</dbReference>
<proteinExistence type="predicted"/>
<dbReference type="AlphaFoldDB" id="A0A8X6F3T5"/>
<comment type="caution">
    <text evidence="1">The sequence shown here is derived from an EMBL/GenBank/DDBJ whole genome shotgun (WGS) entry which is preliminary data.</text>
</comment>